<name>A0A5M9M6S9_9EURO</name>
<feature type="compositionally biased region" description="Low complexity" evidence="6">
    <location>
        <begin position="216"/>
        <end position="227"/>
    </location>
</feature>
<protein>
    <recommendedName>
        <fullName evidence="7">Zn(2)-C6 fungal-type domain-containing protein</fullName>
    </recommendedName>
</protein>
<dbReference type="Gene3D" id="4.10.240.10">
    <property type="entry name" value="Zn(2)-C6 fungal-type DNA-binding domain"/>
    <property type="match status" value="1"/>
</dbReference>
<dbReference type="CDD" id="cd12148">
    <property type="entry name" value="fungal_TF_MHR"/>
    <property type="match status" value="1"/>
</dbReference>
<dbReference type="PROSITE" id="PS50048">
    <property type="entry name" value="ZN2_CY6_FUNGAL_2"/>
    <property type="match status" value="1"/>
</dbReference>
<proteinExistence type="predicted"/>
<gene>
    <name evidence="8" type="ORF">ATNIH1004_009504</name>
</gene>
<dbReference type="InterPro" id="IPR036864">
    <property type="entry name" value="Zn2-C6_fun-type_DNA-bd_sf"/>
</dbReference>
<keyword evidence="4" id="KW-0804">Transcription</keyword>
<dbReference type="CDD" id="cd00067">
    <property type="entry name" value="GAL4"/>
    <property type="match status" value="1"/>
</dbReference>
<evidence type="ECO:0000313" key="9">
    <source>
        <dbReference type="Proteomes" id="UP000324241"/>
    </source>
</evidence>
<dbReference type="SMART" id="SM00906">
    <property type="entry name" value="Fungal_trans"/>
    <property type="match status" value="1"/>
</dbReference>
<organism evidence="8 9">
    <name type="scientific">Aspergillus tanneri</name>
    <dbReference type="NCBI Taxonomy" id="1220188"/>
    <lineage>
        <taxon>Eukaryota</taxon>
        <taxon>Fungi</taxon>
        <taxon>Dikarya</taxon>
        <taxon>Ascomycota</taxon>
        <taxon>Pezizomycotina</taxon>
        <taxon>Eurotiomycetes</taxon>
        <taxon>Eurotiomycetidae</taxon>
        <taxon>Eurotiales</taxon>
        <taxon>Aspergillaceae</taxon>
        <taxon>Aspergillus</taxon>
        <taxon>Aspergillus subgen. Circumdati</taxon>
    </lineage>
</organism>
<keyword evidence="5" id="KW-0539">Nucleus</keyword>
<dbReference type="EMBL" id="QUQM01000005">
    <property type="protein sequence ID" value="KAA8642752.1"/>
    <property type="molecule type" value="Genomic_DNA"/>
</dbReference>
<dbReference type="GO" id="GO:0009893">
    <property type="term" value="P:positive regulation of metabolic process"/>
    <property type="evidence" value="ECO:0007669"/>
    <property type="project" value="UniProtKB-ARBA"/>
</dbReference>
<dbReference type="AlphaFoldDB" id="A0A5M9M6S9"/>
<evidence type="ECO:0000259" key="7">
    <source>
        <dbReference type="PROSITE" id="PS50048"/>
    </source>
</evidence>
<feature type="region of interest" description="Disordered" evidence="6">
    <location>
        <begin position="209"/>
        <end position="287"/>
    </location>
</feature>
<dbReference type="GO" id="GO:0006351">
    <property type="term" value="P:DNA-templated transcription"/>
    <property type="evidence" value="ECO:0007669"/>
    <property type="project" value="InterPro"/>
</dbReference>
<feature type="region of interest" description="Disordered" evidence="6">
    <location>
        <begin position="788"/>
        <end position="834"/>
    </location>
</feature>
<comment type="caution">
    <text evidence="8">The sequence shown here is derived from an EMBL/GenBank/DDBJ whole genome shotgun (WGS) entry which is preliminary data.</text>
</comment>
<reference evidence="8 9" key="1">
    <citation type="submission" date="2019-08" db="EMBL/GenBank/DDBJ databases">
        <title>The genome sequence of a newly discovered highly antifungal drug resistant Aspergillus species, Aspergillus tanneri NIH 1004.</title>
        <authorList>
            <person name="Mounaud S."/>
            <person name="Singh I."/>
            <person name="Joardar V."/>
            <person name="Pakala S."/>
            <person name="Pakala S."/>
            <person name="Venepally P."/>
            <person name="Chung J.K."/>
            <person name="Losada L."/>
            <person name="Nierman W.C."/>
        </authorList>
    </citation>
    <scope>NUCLEOTIDE SEQUENCE [LARGE SCALE GENOMIC DNA]</scope>
    <source>
        <strain evidence="8 9">NIH1004</strain>
    </source>
</reference>
<evidence type="ECO:0000256" key="1">
    <source>
        <dbReference type="ARBA" id="ARBA00022723"/>
    </source>
</evidence>
<keyword evidence="3" id="KW-0238">DNA-binding</keyword>
<evidence type="ECO:0000256" key="3">
    <source>
        <dbReference type="ARBA" id="ARBA00023125"/>
    </source>
</evidence>
<evidence type="ECO:0000256" key="5">
    <source>
        <dbReference type="ARBA" id="ARBA00023242"/>
    </source>
</evidence>
<accession>A0A5M9M6S9</accession>
<evidence type="ECO:0000313" key="8">
    <source>
        <dbReference type="EMBL" id="KAA8642752.1"/>
    </source>
</evidence>
<dbReference type="PANTHER" id="PTHR47840:SF1">
    <property type="entry name" value="ZN(II)2CYS6 TRANSCRIPTION FACTOR (EUROFUNG)"/>
    <property type="match status" value="1"/>
</dbReference>
<dbReference type="GO" id="GO:0008270">
    <property type="term" value="F:zinc ion binding"/>
    <property type="evidence" value="ECO:0007669"/>
    <property type="project" value="InterPro"/>
</dbReference>
<feature type="domain" description="Zn(2)-C6 fungal-type" evidence="7">
    <location>
        <begin position="151"/>
        <end position="182"/>
    </location>
</feature>
<dbReference type="Proteomes" id="UP000324241">
    <property type="component" value="Unassembled WGS sequence"/>
</dbReference>
<dbReference type="SUPFAM" id="SSF57701">
    <property type="entry name" value="Zn2/Cys6 DNA-binding domain"/>
    <property type="match status" value="1"/>
</dbReference>
<dbReference type="PROSITE" id="PS00463">
    <property type="entry name" value="ZN2_CY6_FUNGAL_1"/>
    <property type="match status" value="1"/>
</dbReference>
<evidence type="ECO:0000256" key="2">
    <source>
        <dbReference type="ARBA" id="ARBA00023015"/>
    </source>
</evidence>
<dbReference type="VEuPathDB" id="FungiDB:EYZ11_007936"/>
<evidence type="ECO:0000256" key="4">
    <source>
        <dbReference type="ARBA" id="ARBA00023163"/>
    </source>
</evidence>
<dbReference type="RefSeq" id="XP_033422114.1">
    <property type="nucleotide sequence ID" value="XM_033574096.1"/>
</dbReference>
<dbReference type="InterPro" id="IPR007219">
    <property type="entry name" value="XnlR_reg_dom"/>
</dbReference>
<evidence type="ECO:0000256" key="6">
    <source>
        <dbReference type="SAM" id="MobiDB-lite"/>
    </source>
</evidence>
<dbReference type="InterPro" id="IPR001138">
    <property type="entry name" value="Zn2Cys6_DnaBD"/>
</dbReference>
<sequence length="888" mass="98525">MHVVMEKIYDAFLTVNILSGTVSTCQQRHNPKTLTMGIIGAASEVVFNKHVRSKWAEKLEKVNFIIVTVFGNFPLSYNIMAIAAVHQVKACITSASPQPSLVDLFIARYFHPFLRLNPSTAVAMSMSHLPEPNPPQGFEVKRRKIRKGTSSCWECKRRKIRCTFGPTLDNICVGCQRRGTRCLSQEFPEEACPPRDRFGRIEARIDQLAQTVSAGSSTNTNRTSLSSRGERPPTFGLARIPSRSSREVESAGDLASAEPSVDGFPLEEGGIPQDSNFPDPGSHYPDTAKHAKLSQALHAALPSPEDLEIMLKAGAHVSIYFHQVMMAPYSDVERDGLDLLGTAWPDPDTHPVLLAKYIFLLAITLQYVDPESYEQINRMSEPPRVIMTRLANTAIDRVTAHDELLGTVEGLECVVLEGIYQANCGNLRRAWIAFRRAMALGQLMGIHRDGHRPLKVIDSRTTKVTNTSFLWYRIVNTDRFLCLMLGLPQGSLDRSMSAESALAQDTPIGRLERLHCTIASLILERNEKDPGSYSFETTKEIDLKLQEAAQTMPSGWWLGPNLPAAAASHDEQTVFWEMLRLVSQLFHYNLLNQLHLPFMLRFTSSERRYDYTQATCVNASREVLTRFISFRSFNRVPYCCRAVDFFALQAALTLLLAHLDSHRRRASTGDLSSLAHQRLSDRAMMEQVVWNMDQINQVSRDALSAKSASLLRRLLAIEAEAASGSSYITQNERACEGQPPSRAPDESNVLRIRIPYFGTIRIAPECLISKEVSPEGAALSLSDIPARTGVGGGHGAPATPTPSDTISMEMPQVPPHGNEQQVQAQLDDHSRGGETTVPYTDHDRVQQQYLHPGLTAGVDDWAFQGVDMAYFTSLMGGSMLTNSLGSTT</sequence>
<keyword evidence="2" id="KW-0805">Transcription regulation</keyword>
<dbReference type="GeneID" id="54332206"/>
<dbReference type="VEuPathDB" id="FungiDB:EYZ11_007948"/>
<dbReference type="GO" id="GO:0000981">
    <property type="term" value="F:DNA-binding transcription factor activity, RNA polymerase II-specific"/>
    <property type="evidence" value="ECO:0007669"/>
    <property type="project" value="InterPro"/>
</dbReference>
<keyword evidence="1" id="KW-0479">Metal-binding</keyword>
<dbReference type="GO" id="GO:0003677">
    <property type="term" value="F:DNA binding"/>
    <property type="evidence" value="ECO:0007669"/>
    <property type="project" value="UniProtKB-KW"/>
</dbReference>
<dbReference type="PANTHER" id="PTHR47840">
    <property type="entry name" value="ZN(II)2CYS6 TRANSCRIPTION FACTOR (EUROFUNG)-RELATED"/>
    <property type="match status" value="1"/>
</dbReference>
<dbReference type="OrthoDB" id="5392779at2759"/>